<dbReference type="PROSITE" id="PS51257">
    <property type="entry name" value="PROKAR_LIPOPROTEIN"/>
    <property type="match status" value="1"/>
</dbReference>
<evidence type="ECO:0000313" key="8">
    <source>
        <dbReference type="EMBL" id="EPD12866.1"/>
    </source>
</evidence>
<comment type="caution">
    <text evidence="8">The sequence shown here is derived from an EMBL/GenBank/DDBJ whole genome shotgun (WGS) entry which is preliminary data.</text>
</comment>
<evidence type="ECO:0000256" key="6">
    <source>
        <dbReference type="ARBA" id="ARBA00023136"/>
    </source>
</evidence>
<dbReference type="Pfam" id="PF13174">
    <property type="entry name" value="TPR_6"/>
    <property type="match status" value="1"/>
</dbReference>
<keyword evidence="9" id="KW-1185">Reference proteome</keyword>
<accession>A0AB33Z1S0</accession>
<evidence type="ECO:0000256" key="2">
    <source>
        <dbReference type="ARBA" id="ARBA00022692"/>
    </source>
</evidence>
<evidence type="ECO:0000313" key="9">
    <source>
        <dbReference type="Proteomes" id="UP000015462"/>
    </source>
</evidence>
<keyword evidence="5" id="KW-1133">Transmembrane helix</keyword>
<sequence length="578" mass="64645">MILKFVMMVFVVLSIGCTHVGKNDAVEVVEPSKAISNLVQETPEVKTKQVQPSQLDAALLYSLLGGEVAGQRGDVKMASAFYVDAAKRSNDPLVALRAAQIALYSNDIVGAKLAVDILVAKGKLSLQSQRLVLTVYLRAGEAEKSLDLITSILKESDMPQRNTLLAIGDIVSRHAPKDLAGHLIDELVSYYPEEAGAYLARSQMMSHLGQLLQAEKDAVKVTELDSTWPVGFAQLALVLEQKGETERALEVLKNAVENLKAKPLLMGYGQLLAKNEQYEEAKEQFLKLLSDGESYPEASFALGLVYLKLDNPIEAAKVFENLYNEEVFASKSAFYLGRIYYYQKQYQDALLWFEKVDNGVHHVDSWVSIAMIKSEMGDLQGARSVLQQLRNEYPKNTARFYLLEAELLVDVQNYQLAYDLLSSAISENVDNLSLRYARSIAATELDKLSVAEKDLLFVLEKEPKDVNALNALGYALASKTFRFKEARGYLTQALSLKPDDPAILDSMGWLDYREGHYESALVLLKRAYSQTPEGEIAAHLGQTLWMLGRQKEARTIWEEALKRDKDNRYLLEVLQKLK</sequence>
<evidence type="ECO:0008006" key="10">
    <source>
        <dbReference type="Google" id="ProtNLM"/>
    </source>
</evidence>
<dbReference type="InterPro" id="IPR019734">
    <property type="entry name" value="TPR_rpt"/>
</dbReference>
<dbReference type="GO" id="GO:0016020">
    <property type="term" value="C:membrane"/>
    <property type="evidence" value="ECO:0007669"/>
    <property type="project" value="UniProtKB-SubCell"/>
</dbReference>
<proteinExistence type="inferred from homology"/>
<comment type="similarity">
    <text evidence="7">Belongs to the Tom70 family.</text>
</comment>
<dbReference type="PANTHER" id="PTHR46208">
    <property type="entry name" value="MITOCHONDRIAL IMPORT RECEPTOR SUBUNIT TOM70"/>
    <property type="match status" value="1"/>
</dbReference>
<dbReference type="EMBL" id="ASHL01000006">
    <property type="protein sequence ID" value="EPD12866.1"/>
    <property type="molecule type" value="Genomic_DNA"/>
</dbReference>
<evidence type="ECO:0000256" key="4">
    <source>
        <dbReference type="ARBA" id="ARBA00022803"/>
    </source>
</evidence>
<dbReference type="Pfam" id="PF13432">
    <property type="entry name" value="TPR_16"/>
    <property type="match status" value="3"/>
</dbReference>
<dbReference type="SUPFAM" id="SSF48452">
    <property type="entry name" value="TPR-like"/>
    <property type="match status" value="3"/>
</dbReference>
<reference evidence="8 9" key="1">
    <citation type="journal article" date="2013" name="Genome Announc.">
        <title>Genome Sequence of the Pyrene- and Fluoranthene-Degrading Bacterium Cycloclasticus sp. Strain PY97M.</title>
        <authorList>
            <person name="Cui Z."/>
            <person name="Xu G."/>
            <person name="Li Q."/>
            <person name="Gao W."/>
            <person name="Zheng L."/>
        </authorList>
    </citation>
    <scope>NUCLEOTIDE SEQUENCE [LARGE SCALE GENOMIC DNA]</scope>
    <source>
        <strain evidence="8 9">PY97M</strain>
    </source>
</reference>
<gene>
    <name evidence="8" type="ORF">L196_08351</name>
</gene>
<comment type="subcellular location">
    <subcellularLocation>
        <location evidence="1">Membrane</location>
        <topology evidence="1">Single-pass membrane protein</topology>
    </subcellularLocation>
</comment>
<protein>
    <recommendedName>
        <fullName evidence="10">Tetratricopeptide repeat-containing protein</fullName>
    </recommendedName>
</protein>
<keyword evidence="4" id="KW-0802">TPR repeat</keyword>
<evidence type="ECO:0000256" key="5">
    <source>
        <dbReference type="ARBA" id="ARBA00022989"/>
    </source>
</evidence>
<dbReference type="Gene3D" id="1.25.40.10">
    <property type="entry name" value="Tetratricopeptide repeat domain"/>
    <property type="match status" value="2"/>
</dbReference>
<name>A0AB33Z1S0_9GAMM</name>
<dbReference type="SMART" id="SM00028">
    <property type="entry name" value="TPR"/>
    <property type="match status" value="7"/>
</dbReference>
<keyword evidence="2" id="KW-0812">Transmembrane</keyword>
<keyword evidence="3" id="KW-0677">Repeat</keyword>
<evidence type="ECO:0000256" key="7">
    <source>
        <dbReference type="ARBA" id="ARBA00038030"/>
    </source>
</evidence>
<dbReference type="AlphaFoldDB" id="A0AB33Z1S0"/>
<keyword evidence="6" id="KW-0472">Membrane</keyword>
<dbReference type="RefSeq" id="WP_016390627.1">
    <property type="nucleotide sequence ID" value="NZ_KE646808.1"/>
</dbReference>
<organism evidence="8 9">
    <name type="scientific">Cycloclasticus pugetii</name>
    <dbReference type="NCBI Taxonomy" id="34068"/>
    <lineage>
        <taxon>Bacteria</taxon>
        <taxon>Pseudomonadati</taxon>
        <taxon>Pseudomonadota</taxon>
        <taxon>Gammaproteobacteria</taxon>
        <taxon>Thiotrichales</taxon>
        <taxon>Piscirickettsiaceae</taxon>
        <taxon>Cycloclasticus</taxon>
    </lineage>
</organism>
<evidence type="ECO:0000256" key="1">
    <source>
        <dbReference type="ARBA" id="ARBA00004167"/>
    </source>
</evidence>
<dbReference type="PANTHER" id="PTHR46208:SF1">
    <property type="entry name" value="MITOCHONDRIAL IMPORT RECEPTOR SUBUNIT TOM70"/>
    <property type="match status" value="1"/>
</dbReference>
<dbReference type="InterPro" id="IPR011990">
    <property type="entry name" value="TPR-like_helical_dom_sf"/>
</dbReference>
<evidence type="ECO:0000256" key="3">
    <source>
        <dbReference type="ARBA" id="ARBA00022737"/>
    </source>
</evidence>
<dbReference type="Proteomes" id="UP000015462">
    <property type="component" value="Unassembled WGS sequence"/>
</dbReference>